<name>A0A0J6ST79_9HYPH</name>
<dbReference type="PATRIC" id="fig|1187852.3.peg.1423"/>
<evidence type="ECO:0008006" key="4">
    <source>
        <dbReference type="Google" id="ProtNLM"/>
    </source>
</evidence>
<dbReference type="EMBL" id="LABZ01000143">
    <property type="protein sequence ID" value="KMO36914.1"/>
    <property type="molecule type" value="Genomic_DNA"/>
</dbReference>
<keyword evidence="3" id="KW-1185">Reference proteome</keyword>
<evidence type="ECO:0000256" key="1">
    <source>
        <dbReference type="SAM" id="MobiDB-lite"/>
    </source>
</evidence>
<accession>A0A0J6ST79</accession>
<evidence type="ECO:0000313" key="2">
    <source>
        <dbReference type="EMBL" id="KMO36914.1"/>
    </source>
</evidence>
<comment type="caution">
    <text evidence="2">The sequence shown here is derived from an EMBL/GenBank/DDBJ whole genome shotgun (WGS) entry which is preliminary data.</text>
</comment>
<evidence type="ECO:0000313" key="3">
    <source>
        <dbReference type="Proteomes" id="UP000036449"/>
    </source>
</evidence>
<dbReference type="RefSeq" id="WP_048452645.1">
    <property type="nucleotide sequence ID" value="NZ_LABZ01000143.1"/>
</dbReference>
<reference evidence="2 3" key="1">
    <citation type="submission" date="2015-03" db="EMBL/GenBank/DDBJ databases">
        <title>Genome sequencing of Methylobacterium tarhaniae DSM 25844.</title>
        <authorList>
            <person name="Chaudhry V."/>
            <person name="Patil P.B."/>
        </authorList>
    </citation>
    <scope>NUCLEOTIDE SEQUENCE [LARGE SCALE GENOMIC DNA]</scope>
    <source>
        <strain evidence="2 3">DSM 25844</strain>
    </source>
</reference>
<feature type="region of interest" description="Disordered" evidence="1">
    <location>
        <begin position="49"/>
        <end position="68"/>
    </location>
</feature>
<gene>
    <name evidence="2" type="ORF">VQ03_19970</name>
</gene>
<sequence length="68" mass="6805">MSIDTASLAASALTQQSAAFSQQVATLAARRQIDAERSVAGLVAETANAPAANAPAPPGQGQRLDVTV</sequence>
<dbReference type="AlphaFoldDB" id="A0A0J6ST79"/>
<dbReference type="Proteomes" id="UP000036449">
    <property type="component" value="Unassembled WGS sequence"/>
</dbReference>
<organism evidence="2 3">
    <name type="scientific">Methylobacterium tarhaniae</name>
    <dbReference type="NCBI Taxonomy" id="1187852"/>
    <lineage>
        <taxon>Bacteria</taxon>
        <taxon>Pseudomonadati</taxon>
        <taxon>Pseudomonadota</taxon>
        <taxon>Alphaproteobacteria</taxon>
        <taxon>Hyphomicrobiales</taxon>
        <taxon>Methylobacteriaceae</taxon>
        <taxon>Methylobacterium</taxon>
    </lineage>
</organism>
<proteinExistence type="predicted"/>
<protein>
    <recommendedName>
        <fullName evidence="4">Motility protein</fullName>
    </recommendedName>
</protein>